<feature type="compositionally biased region" description="Polar residues" evidence="1">
    <location>
        <begin position="88"/>
        <end position="110"/>
    </location>
</feature>
<dbReference type="GeneID" id="63705709"/>
<name>A0A135LIM7_PENPA</name>
<gene>
    <name evidence="2" type="ORF">PGRI_026960</name>
</gene>
<organism evidence="2 3">
    <name type="scientific">Penicillium patulum</name>
    <name type="common">Penicillium griseofulvum</name>
    <dbReference type="NCBI Taxonomy" id="5078"/>
    <lineage>
        <taxon>Eukaryota</taxon>
        <taxon>Fungi</taxon>
        <taxon>Dikarya</taxon>
        <taxon>Ascomycota</taxon>
        <taxon>Pezizomycotina</taxon>
        <taxon>Eurotiomycetes</taxon>
        <taxon>Eurotiomycetidae</taxon>
        <taxon>Eurotiales</taxon>
        <taxon>Aspergillaceae</taxon>
        <taxon>Penicillium</taxon>
    </lineage>
</organism>
<proteinExistence type="predicted"/>
<protein>
    <submittedName>
        <fullName evidence="2">Uncharacterized protein</fullName>
    </submittedName>
</protein>
<evidence type="ECO:0000256" key="1">
    <source>
        <dbReference type="SAM" id="MobiDB-lite"/>
    </source>
</evidence>
<evidence type="ECO:0000313" key="3">
    <source>
        <dbReference type="Proteomes" id="UP000070168"/>
    </source>
</evidence>
<sequence>MIRRPPTIITFDENDIESHLQRIYIRHTLTVGFEQLHLDESEMEPSSCVSSESDVDNDTTGLSQEGSSCFEPSPRDRSYVSTDAIPHTSVTKSCLKSPIPNQQSSLQMSIPTGVHSQADRSVDPLRLKVKFALSPEELELHSGKAPLEETGMSNIPEET</sequence>
<reference evidence="2 3" key="1">
    <citation type="journal article" date="2016" name="BMC Genomics">
        <title>Genome sequencing and secondary metabolism of the postharvest pathogen Penicillium griseofulvum.</title>
        <authorList>
            <person name="Banani H."/>
            <person name="Marcet-Houben M."/>
            <person name="Ballester A.R."/>
            <person name="Abbruscato P."/>
            <person name="Gonzalez-Candelas L."/>
            <person name="Gabaldon T."/>
            <person name="Spadaro D."/>
        </authorList>
    </citation>
    <scope>NUCLEOTIDE SEQUENCE [LARGE SCALE GENOMIC DNA]</scope>
    <source>
        <strain evidence="2 3">PG3</strain>
    </source>
</reference>
<dbReference type="OrthoDB" id="4359969at2759"/>
<dbReference type="EMBL" id="LHQR01000065">
    <property type="protein sequence ID" value="KXG48826.1"/>
    <property type="molecule type" value="Genomic_DNA"/>
</dbReference>
<accession>A0A135LIM7</accession>
<feature type="region of interest" description="Disordered" evidence="1">
    <location>
        <begin position="137"/>
        <end position="159"/>
    </location>
</feature>
<dbReference type="RefSeq" id="XP_040647362.1">
    <property type="nucleotide sequence ID" value="XM_040790409.1"/>
</dbReference>
<keyword evidence="3" id="KW-1185">Reference proteome</keyword>
<comment type="caution">
    <text evidence="2">The sequence shown here is derived from an EMBL/GenBank/DDBJ whole genome shotgun (WGS) entry which is preliminary data.</text>
</comment>
<evidence type="ECO:0000313" key="2">
    <source>
        <dbReference type="EMBL" id="KXG48826.1"/>
    </source>
</evidence>
<feature type="compositionally biased region" description="Polar residues" evidence="1">
    <location>
        <begin position="47"/>
        <end position="67"/>
    </location>
</feature>
<feature type="region of interest" description="Disordered" evidence="1">
    <location>
        <begin position="42"/>
        <end position="119"/>
    </location>
</feature>
<dbReference type="Proteomes" id="UP000070168">
    <property type="component" value="Unassembled WGS sequence"/>
</dbReference>
<dbReference type="AlphaFoldDB" id="A0A135LIM7"/>